<dbReference type="PROSITE" id="PS51910">
    <property type="entry name" value="GH18_2"/>
    <property type="match status" value="1"/>
</dbReference>
<keyword evidence="2" id="KW-0328">Glycosyltransferase</keyword>
<dbReference type="Gene3D" id="3.10.50.10">
    <property type="match status" value="1"/>
</dbReference>
<feature type="transmembrane region" description="Helical" evidence="4">
    <location>
        <begin position="718"/>
        <end position="743"/>
    </location>
</feature>
<dbReference type="SMART" id="SM00636">
    <property type="entry name" value="Glyco_18"/>
    <property type="match status" value="1"/>
</dbReference>
<sequence>MAGKQVFQADTPGRWNRFKWLSRAIIIVIVSSIVAAIITIYSTKYPSLPNLNQAVKKFTKEDLDYIKRTRKFKDFKIDTQRLVELRHNLLIHRRKHPNNKDRLNVGFYRAWETQAYTSLRDHIARMDMIVTEGFVITPKADTVTLKLDTGLINLNRRYNKPVIISLSNYINVNNASGYLDSRDVMRIIKNKKSRTVFINSIVAKLLKYNFQGVNLEFEDIKDRNAPDYIAFQKELYQTLHPQKFLVTQNVAADDEAYDLKMLQHYNDYLFVFAIDQHGENTTPGDISNQHWVEEILDRVCNEIPSSKVILTIAAGGYDWGENRPGSPMGYQQAISTAQENKSKIEYDTESANLHYIYTAQDSVKHTVYFTDAATNFNIIRMADDWATGGVALWRVGVEDPRLWSFFQKNLSIDSLRKTGVDTTPLTSVGLNNHIDYAGDGEVLDLVTTPDKGKINITLDPQTFTITNQQYINLPTKYVIRKYGYKPGKVVLTFDDGPDPDYTPRILDILKREHVPAAFFVVGSMAEKAIPILKREYDEGYEIGNHTYFHPDISTVSIQRVNLELNATRKLIESVTGRSTILFRPPFNADAEPQTLAEVIPVAESRRQSYINIGESIDPWDWQPGVTADSIIARTIRDHDKGSMILLHDAGGDTREETVKALPAIIHYFKSHGYQFTTIADILDKKRDDLMPAIKDDANSGVTGTLYDIFIASYFYSNWILQYIFLTAIFLAIGRILLIGILAFRQYFDNKREEEHMPDPTMLPPVSIIVPGYNEEVTVIRTIESLLLTEYPVFEIIFIDDGSKDKTLDIVTKAYGDHPLVQVLTKPNGGKASALNFGITHAQYEYVICIDADTQLKTDAVYHLMRYFTDDEIGAVAGTVKVGNTHNLITNWQAIEYITAQNMDRRAFDLLNSITVVPGAIGAFRKSAIFKSGGFTTDTLAEDCDLTMRILKLGYIVRNCDDAIAYTEAPETLSALMKQRFRWSFGVIQSFWKNKDALFNKKYKFFGMVGMPNILLFQIALPLFSPLADILMIFGLFSDKPGKIIAYYTVFIVIDLLVSMLAFWMEKEDYKKLVYIIPQRFVWRQLMYWVLFKSVRRALKGELSGWGVLKRTGTVKMKPGASGK</sequence>
<dbReference type="InterPro" id="IPR001173">
    <property type="entry name" value="Glyco_trans_2-like"/>
</dbReference>
<dbReference type="PROSITE" id="PS51677">
    <property type="entry name" value="NODB"/>
    <property type="match status" value="1"/>
</dbReference>
<evidence type="ECO:0000256" key="4">
    <source>
        <dbReference type="SAM" id="Phobius"/>
    </source>
</evidence>
<dbReference type="InterPro" id="IPR001223">
    <property type="entry name" value="Glyco_hydro18_cat"/>
</dbReference>
<dbReference type="EMBL" id="JADFFM010000002">
    <property type="protein sequence ID" value="MBE9667711.1"/>
    <property type="molecule type" value="Genomic_DNA"/>
</dbReference>
<reference evidence="7 8" key="1">
    <citation type="submission" date="2020-10" db="EMBL/GenBank/DDBJ databases">
        <title>Mucilaginibacter mali sp. nov., isolated from rhizosphere soil of apple orchard.</title>
        <authorList>
            <person name="Lee J.-S."/>
            <person name="Kim H.S."/>
            <person name="Kim J.-S."/>
        </authorList>
    </citation>
    <scope>NUCLEOTIDE SEQUENCE [LARGE SCALE GENOMIC DNA]</scope>
    <source>
        <strain evidence="7 8">KCTC 23157</strain>
    </source>
</reference>
<dbReference type="InterPro" id="IPR011583">
    <property type="entry name" value="Chitinase_II/V-like_cat"/>
</dbReference>
<dbReference type="InterPro" id="IPR029044">
    <property type="entry name" value="Nucleotide-diphossugar_trans"/>
</dbReference>
<evidence type="ECO:0000259" key="5">
    <source>
        <dbReference type="PROSITE" id="PS51677"/>
    </source>
</evidence>
<comment type="caution">
    <text evidence="7">The sequence shown here is derived from an EMBL/GenBank/DDBJ whole genome shotgun (WGS) entry which is preliminary data.</text>
</comment>
<accession>A0ABR9XKB3</accession>
<dbReference type="RefSeq" id="WP_194107159.1">
    <property type="nucleotide sequence ID" value="NZ_JADFFM010000002.1"/>
</dbReference>
<feature type="domain" description="NodB homology" evidence="5">
    <location>
        <begin position="487"/>
        <end position="676"/>
    </location>
</feature>
<name>A0ABR9XKB3_9SPHI</name>
<protein>
    <submittedName>
        <fullName evidence="7">Glycosyltransferase</fullName>
    </submittedName>
</protein>
<evidence type="ECO:0000256" key="2">
    <source>
        <dbReference type="ARBA" id="ARBA00022676"/>
    </source>
</evidence>
<organism evidence="7 8">
    <name type="scientific">Mucilaginibacter boryungensis</name>
    <dbReference type="NCBI Taxonomy" id="768480"/>
    <lineage>
        <taxon>Bacteria</taxon>
        <taxon>Pseudomonadati</taxon>
        <taxon>Bacteroidota</taxon>
        <taxon>Sphingobacteriia</taxon>
        <taxon>Sphingobacteriales</taxon>
        <taxon>Sphingobacteriaceae</taxon>
        <taxon>Mucilaginibacter</taxon>
    </lineage>
</organism>
<proteinExistence type="inferred from homology"/>
<dbReference type="Gene3D" id="3.90.550.10">
    <property type="entry name" value="Spore Coat Polysaccharide Biosynthesis Protein SpsA, Chain A"/>
    <property type="match status" value="1"/>
</dbReference>
<dbReference type="CDD" id="cd06423">
    <property type="entry name" value="CESA_like"/>
    <property type="match status" value="1"/>
</dbReference>
<evidence type="ECO:0000259" key="6">
    <source>
        <dbReference type="PROSITE" id="PS51910"/>
    </source>
</evidence>
<feature type="transmembrane region" description="Helical" evidence="4">
    <location>
        <begin position="20"/>
        <end position="41"/>
    </location>
</feature>
<evidence type="ECO:0000313" key="7">
    <source>
        <dbReference type="EMBL" id="MBE9667711.1"/>
    </source>
</evidence>
<feature type="transmembrane region" description="Helical" evidence="4">
    <location>
        <begin position="1043"/>
        <end position="1063"/>
    </location>
</feature>
<feature type="transmembrane region" description="Helical" evidence="4">
    <location>
        <begin position="1004"/>
        <end position="1023"/>
    </location>
</feature>
<keyword evidence="8" id="KW-1185">Reference proteome</keyword>
<dbReference type="Gene3D" id="3.20.20.370">
    <property type="entry name" value="Glycoside hydrolase/deacetylase"/>
    <property type="match status" value="1"/>
</dbReference>
<dbReference type="SUPFAM" id="SSF88713">
    <property type="entry name" value="Glycoside hydrolase/deacetylase"/>
    <property type="match status" value="1"/>
</dbReference>
<dbReference type="CDD" id="cd10962">
    <property type="entry name" value="CE4_GT2-like"/>
    <property type="match status" value="1"/>
</dbReference>
<evidence type="ECO:0000256" key="1">
    <source>
        <dbReference type="ARBA" id="ARBA00006739"/>
    </source>
</evidence>
<dbReference type="Proteomes" id="UP000632774">
    <property type="component" value="Unassembled WGS sequence"/>
</dbReference>
<dbReference type="PANTHER" id="PTHR43630:SF1">
    <property type="entry name" value="POLY-BETA-1,6-N-ACETYL-D-GLUCOSAMINE SYNTHASE"/>
    <property type="match status" value="1"/>
</dbReference>
<dbReference type="PANTHER" id="PTHR43630">
    <property type="entry name" value="POLY-BETA-1,6-N-ACETYL-D-GLUCOSAMINE SYNTHASE"/>
    <property type="match status" value="1"/>
</dbReference>
<comment type="similarity">
    <text evidence="1">Belongs to the glycosyltransferase 2 family.</text>
</comment>
<dbReference type="Pfam" id="PF01522">
    <property type="entry name" value="Polysacc_deac_1"/>
    <property type="match status" value="1"/>
</dbReference>
<dbReference type="Pfam" id="PF00535">
    <property type="entry name" value="Glycos_transf_2"/>
    <property type="match status" value="1"/>
</dbReference>
<dbReference type="InterPro" id="IPR017853">
    <property type="entry name" value="GH"/>
</dbReference>
<keyword evidence="4" id="KW-0812">Transmembrane</keyword>
<dbReference type="SUPFAM" id="SSF51445">
    <property type="entry name" value="(Trans)glycosidases"/>
    <property type="match status" value="1"/>
</dbReference>
<feature type="domain" description="GH18" evidence="6">
    <location>
        <begin position="102"/>
        <end position="413"/>
    </location>
</feature>
<dbReference type="Pfam" id="PF00704">
    <property type="entry name" value="Glyco_hydro_18"/>
    <property type="match status" value="1"/>
</dbReference>
<gene>
    <name evidence="7" type="ORF">IRJ18_15155</name>
</gene>
<dbReference type="InterPro" id="IPR029070">
    <property type="entry name" value="Chitinase_insertion_sf"/>
</dbReference>
<keyword evidence="4" id="KW-1133">Transmembrane helix</keyword>
<dbReference type="SUPFAM" id="SSF53448">
    <property type="entry name" value="Nucleotide-diphospho-sugar transferases"/>
    <property type="match status" value="1"/>
</dbReference>
<dbReference type="InterPro" id="IPR011330">
    <property type="entry name" value="Glyco_hydro/deAcase_b/a-brl"/>
</dbReference>
<dbReference type="Gene3D" id="3.20.20.80">
    <property type="entry name" value="Glycosidases"/>
    <property type="match status" value="1"/>
</dbReference>
<keyword evidence="4" id="KW-0472">Membrane</keyword>
<dbReference type="InterPro" id="IPR002509">
    <property type="entry name" value="NODB_dom"/>
</dbReference>
<evidence type="ECO:0000313" key="8">
    <source>
        <dbReference type="Proteomes" id="UP000632774"/>
    </source>
</evidence>
<evidence type="ECO:0000256" key="3">
    <source>
        <dbReference type="ARBA" id="ARBA00022679"/>
    </source>
</evidence>
<keyword evidence="3" id="KW-0808">Transferase</keyword>